<dbReference type="PRINTS" id="PR01070">
    <property type="entry name" value="ACCCTRFRASEB"/>
</dbReference>
<dbReference type="GO" id="GO:0004658">
    <property type="term" value="F:propionyl-CoA carboxylase activity"/>
    <property type="evidence" value="ECO:0007669"/>
    <property type="project" value="TreeGrafter"/>
</dbReference>
<dbReference type="Gene3D" id="3.90.226.10">
    <property type="entry name" value="2-enoyl-CoA Hydratase, Chain A, domain 1"/>
    <property type="match status" value="1"/>
</dbReference>
<dbReference type="EMBL" id="MSKI01000231">
    <property type="protein sequence ID" value="OLO44770.1"/>
    <property type="molecule type" value="Genomic_DNA"/>
</dbReference>
<organism evidence="2 3">
    <name type="scientific">Actinomyces oris</name>
    <dbReference type="NCBI Taxonomy" id="544580"/>
    <lineage>
        <taxon>Bacteria</taxon>
        <taxon>Bacillati</taxon>
        <taxon>Actinomycetota</taxon>
        <taxon>Actinomycetes</taxon>
        <taxon>Actinomycetales</taxon>
        <taxon>Actinomycetaceae</taxon>
        <taxon>Actinomyces</taxon>
    </lineage>
</organism>
<dbReference type="GO" id="GO:0003989">
    <property type="term" value="F:acetyl-CoA carboxylase activity"/>
    <property type="evidence" value="ECO:0007669"/>
    <property type="project" value="InterPro"/>
</dbReference>
<dbReference type="PROSITE" id="PS50980">
    <property type="entry name" value="COA_CT_NTER"/>
    <property type="match status" value="1"/>
</dbReference>
<protein>
    <submittedName>
        <fullName evidence="2">Methylmalonyl-CoA carboxyltransferase</fullName>
    </submittedName>
</protein>
<keyword evidence="2" id="KW-0808">Transferase</keyword>
<dbReference type="SUPFAM" id="SSF52096">
    <property type="entry name" value="ClpP/crotonase"/>
    <property type="match status" value="1"/>
</dbReference>
<dbReference type="GO" id="GO:0006633">
    <property type="term" value="P:fatty acid biosynthetic process"/>
    <property type="evidence" value="ECO:0007669"/>
    <property type="project" value="InterPro"/>
</dbReference>
<dbReference type="InterPro" id="IPR011762">
    <property type="entry name" value="COA_CT_N"/>
</dbReference>
<feature type="domain" description="CoA carboxyltransferase N-terminal" evidence="1">
    <location>
        <begin position="1"/>
        <end position="169"/>
    </location>
</feature>
<sequence length="169" mass="17324">GAGDKARPSGVVTGFGQIDGRQVAVYSQDFSVSGGALGTIEGDKIVRLLDDALRLRIPVIGLIDSGGAKIQEGVGALRQYGRIFNRTCAASGLVPQISVILGPCAGGAVYSPALTDFVIATRQASHMFVTGPDVVRATTGEQISAEDLGGAKIHGSVSGVVHYVADDEE</sequence>
<dbReference type="InterPro" id="IPR051047">
    <property type="entry name" value="AccD/PCCB"/>
</dbReference>
<proteinExistence type="predicted"/>
<feature type="non-terminal residue" evidence="2">
    <location>
        <position position="1"/>
    </location>
</feature>
<feature type="non-terminal residue" evidence="2">
    <location>
        <position position="169"/>
    </location>
</feature>
<dbReference type="GO" id="GO:0009317">
    <property type="term" value="C:acetyl-CoA carboxylase complex"/>
    <property type="evidence" value="ECO:0007669"/>
    <property type="project" value="InterPro"/>
</dbReference>
<dbReference type="Proteomes" id="UP000186855">
    <property type="component" value="Unassembled WGS sequence"/>
</dbReference>
<evidence type="ECO:0000259" key="1">
    <source>
        <dbReference type="PROSITE" id="PS50980"/>
    </source>
</evidence>
<name>A0A1Q8V9L7_9ACTO</name>
<dbReference type="GO" id="GO:0016740">
    <property type="term" value="F:transferase activity"/>
    <property type="evidence" value="ECO:0007669"/>
    <property type="project" value="UniProtKB-KW"/>
</dbReference>
<comment type="caution">
    <text evidence="2">The sequence shown here is derived from an EMBL/GenBank/DDBJ whole genome shotgun (WGS) entry which is preliminary data.</text>
</comment>
<gene>
    <name evidence="2" type="ORF">BKH30_13090</name>
</gene>
<dbReference type="InterPro" id="IPR000438">
    <property type="entry name" value="Acetyl_CoA_COase_Trfase_b_su"/>
</dbReference>
<evidence type="ECO:0000313" key="3">
    <source>
        <dbReference type="Proteomes" id="UP000186855"/>
    </source>
</evidence>
<dbReference type="PANTHER" id="PTHR43842">
    <property type="entry name" value="PROPIONYL-COA CARBOXYLASE BETA CHAIN"/>
    <property type="match status" value="1"/>
</dbReference>
<dbReference type="AlphaFoldDB" id="A0A1Q8V9L7"/>
<reference evidence="2 3" key="1">
    <citation type="submission" date="2016-12" db="EMBL/GenBank/DDBJ databases">
        <title>Genomic comparison of strains in the 'Actinomyces naeslundii' group.</title>
        <authorList>
            <person name="Mughal S.R."/>
            <person name="Do T."/>
            <person name="Gilbert S.C."/>
            <person name="Witherden E.A."/>
            <person name="Didelot X."/>
            <person name="Beighton D."/>
        </authorList>
    </citation>
    <scope>NUCLEOTIDE SEQUENCE [LARGE SCALE GENOMIC DNA]</scope>
    <source>
        <strain evidence="2 3">S24V</strain>
    </source>
</reference>
<dbReference type="PANTHER" id="PTHR43842:SF2">
    <property type="entry name" value="PROPIONYL-COA CARBOXYLASE BETA CHAIN, MITOCHONDRIAL"/>
    <property type="match status" value="1"/>
</dbReference>
<accession>A0A1Q8V9L7</accession>
<dbReference type="InterPro" id="IPR034733">
    <property type="entry name" value="AcCoA_carboxyl_beta"/>
</dbReference>
<dbReference type="Pfam" id="PF01039">
    <property type="entry name" value="Carboxyl_trans"/>
    <property type="match status" value="1"/>
</dbReference>
<evidence type="ECO:0000313" key="2">
    <source>
        <dbReference type="EMBL" id="OLO44770.1"/>
    </source>
</evidence>
<dbReference type="InterPro" id="IPR029045">
    <property type="entry name" value="ClpP/crotonase-like_dom_sf"/>
</dbReference>